<reference evidence="2 3" key="1">
    <citation type="journal article" date="2013" name="Nature">
        <title>Insights into bilaterian evolution from three spiralian genomes.</title>
        <authorList>
            <person name="Simakov O."/>
            <person name="Marletaz F."/>
            <person name="Cho S.J."/>
            <person name="Edsinger-Gonzales E."/>
            <person name="Havlak P."/>
            <person name="Hellsten U."/>
            <person name="Kuo D.H."/>
            <person name="Larsson T."/>
            <person name="Lv J."/>
            <person name="Arendt D."/>
            <person name="Savage R."/>
            <person name="Osoegawa K."/>
            <person name="de Jong P."/>
            <person name="Grimwood J."/>
            <person name="Chapman J.A."/>
            <person name="Shapiro H."/>
            <person name="Aerts A."/>
            <person name="Otillar R.P."/>
            <person name="Terry A.Y."/>
            <person name="Boore J.L."/>
            <person name="Grigoriev I.V."/>
            <person name="Lindberg D.R."/>
            <person name="Seaver E.C."/>
            <person name="Weisblat D.A."/>
            <person name="Putnam N.H."/>
            <person name="Rokhsar D.S."/>
        </authorList>
    </citation>
    <scope>NUCLEOTIDE SEQUENCE [LARGE SCALE GENOMIC DNA]</scope>
</reference>
<keyword evidence="1" id="KW-0812">Transmembrane</keyword>
<protein>
    <submittedName>
        <fullName evidence="2">Uncharacterized protein</fullName>
    </submittedName>
</protein>
<dbReference type="GO" id="GO:0016757">
    <property type="term" value="F:glycosyltransferase activity"/>
    <property type="evidence" value="ECO:0007669"/>
    <property type="project" value="InterPro"/>
</dbReference>
<proteinExistence type="predicted"/>
<name>V3ZR70_LOTGI</name>
<dbReference type="PANTHER" id="PTHR31410">
    <property type="entry name" value="TRANSMEMBRANE PROTEIN 246"/>
    <property type="match status" value="1"/>
</dbReference>
<dbReference type="RefSeq" id="XP_009064200.1">
    <property type="nucleotide sequence ID" value="XM_009065952.1"/>
</dbReference>
<dbReference type="HOGENOM" id="CLU_049086_0_0_1"/>
<accession>V3ZR70</accession>
<dbReference type="KEGG" id="lgi:LOTGIDRAFT_131085"/>
<dbReference type="OMA" id="YWNPCSF"/>
<dbReference type="PANTHER" id="PTHR31410:SF1">
    <property type="entry name" value="POST-GPI ATTACHMENT TO PROTEINS FACTOR 4"/>
    <property type="match status" value="1"/>
</dbReference>
<dbReference type="CTD" id="20233150"/>
<organism evidence="2 3">
    <name type="scientific">Lottia gigantea</name>
    <name type="common">Giant owl limpet</name>
    <dbReference type="NCBI Taxonomy" id="225164"/>
    <lineage>
        <taxon>Eukaryota</taxon>
        <taxon>Metazoa</taxon>
        <taxon>Spiralia</taxon>
        <taxon>Lophotrochozoa</taxon>
        <taxon>Mollusca</taxon>
        <taxon>Gastropoda</taxon>
        <taxon>Patellogastropoda</taxon>
        <taxon>Lottioidea</taxon>
        <taxon>Lottiidae</taxon>
        <taxon>Lottia</taxon>
    </lineage>
</organism>
<keyword evidence="3" id="KW-1185">Reference proteome</keyword>
<feature type="transmembrane region" description="Helical" evidence="1">
    <location>
        <begin position="225"/>
        <end position="244"/>
    </location>
</feature>
<dbReference type="EMBL" id="KB203331">
    <property type="protein sequence ID" value="ESO85055.1"/>
    <property type="molecule type" value="Genomic_DNA"/>
</dbReference>
<dbReference type="Proteomes" id="UP000030746">
    <property type="component" value="Unassembled WGS sequence"/>
</dbReference>
<dbReference type="GeneID" id="20233150"/>
<dbReference type="InterPro" id="IPR029675">
    <property type="entry name" value="PGAP4"/>
</dbReference>
<dbReference type="CDD" id="cd22190">
    <property type="entry name" value="PGAP4"/>
    <property type="match status" value="1"/>
</dbReference>
<dbReference type="GO" id="GO:0006506">
    <property type="term" value="P:GPI anchor biosynthetic process"/>
    <property type="evidence" value="ECO:0007669"/>
    <property type="project" value="InterPro"/>
</dbReference>
<evidence type="ECO:0000256" key="1">
    <source>
        <dbReference type="SAM" id="Phobius"/>
    </source>
</evidence>
<feature type="transmembrane region" description="Helical" evidence="1">
    <location>
        <begin position="200"/>
        <end position="219"/>
    </location>
</feature>
<sequence>MIKENNKRIIESENIINNTEIKPVLSNVDIALTIISVPRNRHKIEDTYRPKYLSQVVGKLLSLLKTQNTLKSYAIFLCNVHNDPDTFDEIKPLVKRFTTFQRYTTKTYVSDGKFEKEKQDYVYCMNETLHRNVSYVFLIEDDAYPHADLFSVLEDVITKRIENKFSNPWIPKRNVTFIKFYHVPYVLGFCSYEIERVPELLSVSLFFGTLLCKVYLYFVKKKHLKVSYLWILCILYASLVAMCISRQHLLELRRLSKEFYLVTPTPSCCTPAMLYTQYGANLVINKMSKARCKNGYGKDSLLDDIRRKNRLTALMVQPNLFQHIGIYSSLRYSVNLDSIL</sequence>
<keyword evidence="1" id="KW-1133">Transmembrane helix</keyword>
<gene>
    <name evidence="2" type="ORF">LOTGIDRAFT_131085</name>
</gene>
<dbReference type="OrthoDB" id="2016523at2759"/>
<evidence type="ECO:0000313" key="3">
    <source>
        <dbReference type="Proteomes" id="UP000030746"/>
    </source>
</evidence>
<dbReference type="AlphaFoldDB" id="V3ZR70"/>
<dbReference type="GO" id="GO:0000139">
    <property type="term" value="C:Golgi membrane"/>
    <property type="evidence" value="ECO:0007669"/>
    <property type="project" value="InterPro"/>
</dbReference>
<evidence type="ECO:0000313" key="2">
    <source>
        <dbReference type="EMBL" id="ESO85055.1"/>
    </source>
</evidence>
<keyword evidence="1" id="KW-0472">Membrane</keyword>
<dbReference type="STRING" id="225164.V3ZR70"/>